<organism evidence="2 3">
    <name type="scientific">Candidatus Falkowbacteria bacterium CG11_big_fil_rev_8_21_14_0_20_39_10</name>
    <dbReference type="NCBI Taxonomy" id="1974570"/>
    <lineage>
        <taxon>Bacteria</taxon>
        <taxon>Candidatus Falkowiibacteriota</taxon>
    </lineage>
</organism>
<keyword evidence="1" id="KW-1133">Transmembrane helix</keyword>
<comment type="caution">
    <text evidence="2">The sequence shown here is derived from an EMBL/GenBank/DDBJ whole genome shotgun (WGS) entry which is preliminary data.</text>
</comment>
<feature type="transmembrane region" description="Helical" evidence="1">
    <location>
        <begin position="198"/>
        <end position="219"/>
    </location>
</feature>
<feature type="transmembrane region" description="Helical" evidence="1">
    <location>
        <begin position="231"/>
        <end position="253"/>
    </location>
</feature>
<keyword evidence="1" id="KW-0812">Transmembrane</keyword>
<name>A0A2M6KA17_9BACT</name>
<evidence type="ECO:0000313" key="2">
    <source>
        <dbReference type="EMBL" id="PIR13747.1"/>
    </source>
</evidence>
<sequence>MKKKSVKNILKIAKYVIIPTALFSIFIGLTIFQIISNDGSLSVITQKYSQKYFPEVNNEAILAGEKRVFEFTATHDNLGFISINFDIVGKGREDYIDLRIYEKKSKKIIKEETTFAAAFQGLNYYPFGFPIIPDSKGKTYVVEIKSKQGSPKNYVAIKDAKSIFSTSYQYDKNKITSDKKYFINFILNKGLNSLENNFLLFTTSVYLYPFVFYILWLFLEKRFRYKLSKYRLPIHNLLVALLVIAVITDIFFVDSGIDLVFLLISILWGVILMYLKKESVESYKVALALLILAPILQLLGQDLMVEKAAAWAFLALTVGVIINLYELRKDSQTLAEKK</sequence>
<feature type="transmembrane region" description="Helical" evidence="1">
    <location>
        <begin position="259"/>
        <end position="275"/>
    </location>
</feature>
<evidence type="ECO:0000256" key="1">
    <source>
        <dbReference type="SAM" id="Phobius"/>
    </source>
</evidence>
<evidence type="ECO:0000313" key="3">
    <source>
        <dbReference type="Proteomes" id="UP000230869"/>
    </source>
</evidence>
<feature type="transmembrane region" description="Helical" evidence="1">
    <location>
        <begin position="282"/>
        <end position="299"/>
    </location>
</feature>
<dbReference type="EMBL" id="PCWW01000021">
    <property type="protein sequence ID" value="PIR13747.1"/>
    <property type="molecule type" value="Genomic_DNA"/>
</dbReference>
<reference evidence="2 3" key="1">
    <citation type="submission" date="2017-09" db="EMBL/GenBank/DDBJ databases">
        <title>Depth-based differentiation of microbial function through sediment-hosted aquifers and enrichment of novel symbionts in the deep terrestrial subsurface.</title>
        <authorList>
            <person name="Probst A.J."/>
            <person name="Ladd B."/>
            <person name="Jarett J.K."/>
            <person name="Geller-Mcgrath D.E."/>
            <person name="Sieber C.M."/>
            <person name="Emerson J.B."/>
            <person name="Anantharaman K."/>
            <person name="Thomas B.C."/>
            <person name="Malmstrom R."/>
            <person name="Stieglmeier M."/>
            <person name="Klingl A."/>
            <person name="Woyke T."/>
            <person name="Ryan C.M."/>
            <person name="Banfield J.F."/>
        </authorList>
    </citation>
    <scope>NUCLEOTIDE SEQUENCE [LARGE SCALE GENOMIC DNA]</scope>
    <source>
        <strain evidence="2">CG11_big_fil_rev_8_21_14_0_20_39_10</strain>
    </source>
</reference>
<proteinExistence type="predicted"/>
<feature type="transmembrane region" description="Helical" evidence="1">
    <location>
        <begin position="311"/>
        <end position="328"/>
    </location>
</feature>
<accession>A0A2M6KA17</accession>
<protein>
    <submittedName>
        <fullName evidence="2">Uncharacterized protein</fullName>
    </submittedName>
</protein>
<dbReference type="Proteomes" id="UP000230869">
    <property type="component" value="Unassembled WGS sequence"/>
</dbReference>
<keyword evidence="1" id="KW-0472">Membrane</keyword>
<feature type="transmembrane region" description="Helical" evidence="1">
    <location>
        <begin position="12"/>
        <end position="35"/>
    </location>
</feature>
<dbReference type="AlphaFoldDB" id="A0A2M6KA17"/>
<gene>
    <name evidence="2" type="ORF">COV49_01205</name>
</gene>